<feature type="region of interest" description="Disordered" evidence="1">
    <location>
        <begin position="447"/>
        <end position="489"/>
    </location>
</feature>
<feature type="region of interest" description="Disordered" evidence="1">
    <location>
        <begin position="571"/>
        <end position="600"/>
    </location>
</feature>
<accession>A0A6L2NSB4</accession>
<dbReference type="PANTHER" id="PTHR11439:SF486">
    <property type="entry name" value="RLK (RECEPTOR-LIKE KINASE) PROTEIN, PUTATIVE-RELATED"/>
    <property type="match status" value="1"/>
</dbReference>
<dbReference type="EMBL" id="BKCJ010009763">
    <property type="protein sequence ID" value="GEU88497.1"/>
    <property type="molecule type" value="Genomic_DNA"/>
</dbReference>
<organism evidence="3">
    <name type="scientific">Tanacetum cinerariifolium</name>
    <name type="common">Dalmatian daisy</name>
    <name type="synonym">Chrysanthemum cinerariifolium</name>
    <dbReference type="NCBI Taxonomy" id="118510"/>
    <lineage>
        <taxon>Eukaryota</taxon>
        <taxon>Viridiplantae</taxon>
        <taxon>Streptophyta</taxon>
        <taxon>Embryophyta</taxon>
        <taxon>Tracheophyta</taxon>
        <taxon>Spermatophyta</taxon>
        <taxon>Magnoliopsida</taxon>
        <taxon>eudicotyledons</taxon>
        <taxon>Gunneridae</taxon>
        <taxon>Pentapetalae</taxon>
        <taxon>asterids</taxon>
        <taxon>campanulids</taxon>
        <taxon>Asterales</taxon>
        <taxon>Asteraceae</taxon>
        <taxon>Asteroideae</taxon>
        <taxon>Anthemideae</taxon>
        <taxon>Anthemidinae</taxon>
        <taxon>Tanacetum</taxon>
    </lineage>
</organism>
<evidence type="ECO:0000259" key="2">
    <source>
        <dbReference type="Pfam" id="PF25597"/>
    </source>
</evidence>
<dbReference type="InterPro" id="IPR057670">
    <property type="entry name" value="SH3_retrovirus"/>
</dbReference>
<reference evidence="3" key="1">
    <citation type="journal article" date="2019" name="Sci. Rep.">
        <title>Draft genome of Tanacetum cinerariifolium, the natural source of mosquito coil.</title>
        <authorList>
            <person name="Yamashiro T."/>
            <person name="Shiraishi A."/>
            <person name="Satake H."/>
            <person name="Nakayama K."/>
        </authorList>
    </citation>
    <scope>NUCLEOTIDE SEQUENCE</scope>
</reference>
<dbReference type="PANTHER" id="PTHR11439">
    <property type="entry name" value="GAG-POL-RELATED RETROTRANSPOSON"/>
    <property type="match status" value="1"/>
</dbReference>
<dbReference type="Pfam" id="PF25597">
    <property type="entry name" value="SH3_retrovirus"/>
    <property type="match status" value="1"/>
</dbReference>
<feature type="compositionally biased region" description="Polar residues" evidence="1">
    <location>
        <begin position="465"/>
        <end position="476"/>
    </location>
</feature>
<feature type="compositionally biased region" description="Basic residues" evidence="1">
    <location>
        <begin position="449"/>
        <end position="463"/>
    </location>
</feature>
<protein>
    <recommendedName>
        <fullName evidence="2">Retroviral polymerase SH3-like domain-containing protein</fullName>
    </recommendedName>
</protein>
<evidence type="ECO:0000313" key="3">
    <source>
        <dbReference type="EMBL" id="GEU88497.1"/>
    </source>
</evidence>
<feature type="compositionally biased region" description="Polar residues" evidence="1">
    <location>
        <begin position="591"/>
        <end position="600"/>
    </location>
</feature>
<dbReference type="AlphaFoldDB" id="A0A6L2NSB4"/>
<sequence length="679" mass="75036">MGLLDFVKSSDPFKVKVWERTLTEEDVLLSKETEDIVISPSRDVICIMDHTVVDDLKSAGGKKKRRVDLNDVLSPVKKAIGSSFVASLERNPTNVGKTLVVLKRLVIQSSQQDVGFGPAIAAMDEFVSSSVTPTLDREYQDESVSTQDENVKTHPASNRFVVISPGVERRWLSKAEGFILPNHGTVCSNPLPSLKKLDGAEPVFEPKNIKSILKSNFTFKAEALKDVVINEPSSALAKGNKKASASKVNSAHAGKFDEKANDGYFLRYSLVSKAFRVFKARRKQTEETYHITIYESPDAIKFIKPSVDNINIVESQRYTPKEYLYPHEPSKRYQANPKESHLVTVKRIFRYVKGTPNLGACQLLRGKLVCWGAKKQQSVAMSSAEAEYVAGAGCCANILWMKSQLTYYDIIYKKILKQNQYKGPFFTYHMMDIYNVDKHVIFEAPKTSSKAKKKDSKGKKPRATTRFSKIQTGSKSKATKDGSSKVPNGFQSGHFKIVYSSASDTNPSQPPTSIPVDVGMRKEDQQAAGGPTSLRVISEEGGHPQLSSGMSTSNLNKPIFLASFIIHSESASGRDASTDSTAEADPRKYTPNDSIPQQQGMNERAKNYSFGHIFVDTDPNVLTDKTNSVSQGSKTILTTPEIGKGASTIAKQPEEVNFDNTKVFKEIKLEDLSKLVQNA</sequence>
<feature type="region of interest" description="Disordered" evidence="1">
    <location>
        <begin position="523"/>
        <end position="551"/>
    </location>
</feature>
<name>A0A6L2NSB4_TANCI</name>
<comment type="caution">
    <text evidence="3">The sequence shown here is derived from an EMBL/GenBank/DDBJ whole genome shotgun (WGS) entry which is preliminary data.</text>
</comment>
<proteinExistence type="predicted"/>
<evidence type="ECO:0000256" key="1">
    <source>
        <dbReference type="SAM" id="MobiDB-lite"/>
    </source>
</evidence>
<gene>
    <name evidence="3" type="ORF">Tci_060475</name>
</gene>
<feature type="domain" description="Retroviral polymerase SH3-like" evidence="2">
    <location>
        <begin position="248"/>
        <end position="296"/>
    </location>
</feature>